<name>A0A9D3WXW4_9SAUR</name>
<accession>A0A9D3WXW4</accession>
<gene>
    <name evidence="1" type="ORF">KIL84_000791</name>
</gene>
<evidence type="ECO:0000313" key="2">
    <source>
        <dbReference type="Proteomes" id="UP000827986"/>
    </source>
</evidence>
<dbReference type="AlphaFoldDB" id="A0A9D3WXW4"/>
<dbReference type="EMBL" id="JAHDVG010000484">
    <property type="protein sequence ID" value="KAH1169806.1"/>
    <property type="molecule type" value="Genomic_DNA"/>
</dbReference>
<evidence type="ECO:0000313" key="1">
    <source>
        <dbReference type="EMBL" id="KAH1169806.1"/>
    </source>
</evidence>
<comment type="caution">
    <text evidence="1">The sequence shown here is derived from an EMBL/GenBank/DDBJ whole genome shotgun (WGS) entry which is preliminary data.</text>
</comment>
<organism evidence="1 2">
    <name type="scientific">Mauremys mutica</name>
    <name type="common">yellowpond turtle</name>
    <dbReference type="NCBI Taxonomy" id="74926"/>
    <lineage>
        <taxon>Eukaryota</taxon>
        <taxon>Metazoa</taxon>
        <taxon>Chordata</taxon>
        <taxon>Craniata</taxon>
        <taxon>Vertebrata</taxon>
        <taxon>Euteleostomi</taxon>
        <taxon>Archelosauria</taxon>
        <taxon>Testudinata</taxon>
        <taxon>Testudines</taxon>
        <taxon>Cryptodira</taxon>
        <taxon>Durocryptodira</taxon>
        <taxon>Testudinoidea</taxon>
        <taxon>Geoemydidae</taxon>
        <taxon>Geoemydinae</taxon>
        <taxon>Mauremys</taxon>
    </lineage>
</organism>
<sequence length="105" mass="11940">MYSLTKLCTVSRMLYATPLPWLPILSNIAPPHIRHEGVSIMLLANIREKCDLPLYSDLFNHLLTSPVFSLLDTIPPQDMMVESAWHNKWSAMIVINHSLVTDPTI</sequence>
<keyword evidence="2" id="KW-1185">Reference proteome</keyword>
<protein>
    <submittedName>
        <fullName evidence="1">Uncharacterized protein</fullName>
    </submittedName>
</protein>
<dbReference type="Proteomes" id="UP000827986">
    <property type="component" value="Unassembled WGS sequence"/>
</dbReference>
<proteinExistence type="predicted"/>
<reference evidence="1" key="1">
    <citation type="submission" date="2021-09" db="EMBL/GenBank/DDBJ databases">
        <title>The genome of Mauremys mutica provides insights into the evolution of semi-aquatic lifestyle.</title>
        <authorList>
            <person name="Gong S."/>
            <person name="Gao Y."/>
        </authorList>
    </citation>
    <scope>NUCLEOTIDE SEQUENCE</scope>
    <source>
        <strain evidence="1">MM-2020</strain>
        <tissue evidence="1">Muscle</tissue>
    </source>
</reference>